<organism evidence="3 4">
    <name type="scientific">Adineta ricciae</name>
    <name type="common">Rotifer</name>
    <dbReference type="NCBI Taxonomy" id="249248"/>
    <lineage>
        <taxon>Eukaryota</taxon>
        <taxon>Metazoa</taxon>
        <taxon>Spiralia</taxon>
        <taxon>Gnathifera</taxon>
        <taxon>Rotifera</taxon>
        <taxon>Eurotatoria</taxon>
        <taxon>Bdelloidea</taxon>
        <taxon>Adinetida</taxon>
        <taxon>Adinetidae</taxon>
        <taxon>Adineta</taxon>
    </lineage>
</organism>
<reference evidence="3" key="1">
    <citation type="submission" date="2021-02" db="EMBL/GenBank/DDBJ databases">
        <authorList>
            <person name="Nowell W R."/>
        </authorList>
    </citation>
    <scope>NUCLEOTIDE SEQUENCE</scope>
</reference>
<proteinExistence type="predicted"/>
<comment type="caution">
    <text evidence="3">The sequence shown here is derived from an EMBL/GenBank/DDBJ whole genome shotgun (WGS) entry which is preliminary data.</text>
</comment>
<dbReference type="EMBL" id="CAJNOJ010000084">
    <property type="protein sequence ID" value="CAF1066614.1"/>
    <property type="molecule type" value="Genomic_DNA"/>
</dbReference>
<dbReference type="Proteomes" id="UP000663828">
    <property type="component" value="Unassembled WGS sequence"/>
</dbReference>
<sequence length="71" mass="7866">MSLNGGDPRTYKKMLDHNANDTVKNDHQQETSLASTTKNTNDSAHRKNTFSSSSTTETSDQSANDQKRSFS</sequence>
<dbReference type="Proteomes" id="UP000663852">
    <property type="component" value="Unassembled WGS sequence"/>
</dbReference>
<feature type="compositionally biased region" description="Basic and acidic residues" evidence="1">
    <location>
        <begin position="9"/>
        <end position="29"/>
    </location>
</feature>
<feature type="compositionally biased region" description="Polar residues" evidence="1">
    <location>
        <begin position="30"/>
        <end position="42"/>
    </location>
</feature>
<evidence type="ECO:0000256" key="1">
    <source>
        <dbReference type="SAM" id="MobiDB-lite"/>
    </source>
</evidence>
<feature type="compositionally biased region" description="Low complexity" evidence="1">
    <location>
        <begin position="49"/>
        <end position="62"/>
    </location>
</feature>
<gene>
    <name evidence="2" type="ORF">EDS130_LOCUS18214</name>
    <name evidence="3" type="ORF">XAT740_LOCUS28052</name>
</gene>
<accession>A0A815CPD5</accession>
<dbReference type="EMBL" id="CAJNOR010002377">
    <property type="protein sequence ID" value="CAF1285543.1"/>
    <property type="molecule type" value="Genomic_DNA"/>
</dbReference>
<protein>
    <submittedName>
        <fullName evidence="3">Uncharacterized protein</fullName>
    </submittedName>
</protein>
<evidence type="ECO:0000313" key="4">
    <source>
        <dbReference type="Proteomes" id="UP000663828"/>
    </source>
</evidence>
<keyword evidence="4" id="KW-1185">Reference proteome</keyword>
<feature type="region of interest" description="Disordered" evidence="1">
    <location>
        <begin position="1"/>
        <end position="71"/>
    </location>
</feature>
<evidence type="ECO:0000313" key="2">
    <source>
        <dbReference type="EMBL" id="CAF1066614.1"/>
    </source>
</evidence>
<evidence type="ECO:0000313" key="3">
    <source>
        <dbReference type="EMBL" id="CAF1285543.1"/>
    </source>
</evidence>
<dbReference type="AlphaFoldDB" id="A0A815CPD5"/>
<name>A0A815CPD5_ADIRI</name>